<comment type="caution">
    <text evidence="1">The sequence shown here is derived from an EMBL/GenBank/DDBJ whole genome shotgun (WGS) entry which is preliminary data.</text>
</comment>
<dbReference type="AlphaFoldDB" id="A0A8X6MG02"/>
<organism evidence="1 2">
    <name type="scientific">Nephila pilipes</name>
    <name type="common">Giant wood spider</name>
    <name type="synonym">Nephila maculata</name>
    <dbReference type="NCBI Taxonomy" id="299642"/>
    <lineage>
        <taxon>Eukaryota</taxon>
        <taxon>Metazoa</taxon>
        <taxon>Ecdysozoa</taxon>
        <taxon>Arthropoda</taxon>
        <taxon>Chelicerata</taxon>
        <taxon>Arachnida</taxon>
        <taxon>Araneae</taxon>
        <taxon>Araneomorphae</taxon>
        <taxon>Entelegynae</taxon>
        <taxon>Araneoidea</taxon>
        <taxon>Nephilidae</taxon>
        <taxon>Nephila</taxon>
    </lineage>
</organism>
<keyword evidence="2" id="KW-1185">Reference proteome</keyword>
<protein>
    <submittedName>
        <fullName evidence="1">Uncharacterized protein</fullName>
    </submittedName>
</protein>
<sequence length="137" mass="15280">MALGGSRDKSRIKLETDLIRFRAQPPDGWIALFQRRSFGGSKALSSIFLMGANTGVEMNVSIQRRSSIFTAILLKTKSLPLPTRSVITLWGVSLFSSSICCGIMARKRKPSFRCISLLENLKKKPFVFLPLLIECSQ</sequence>
<accession>A0A8X6MG02</accession>
<evidence type="ECO:0000313" key="1">
    <source>
        <dbReference type="EMBL" id="GFS49790.1"/>
    </source>
</evidence>
<reference evidence="1" key="1">
    <citation type="submission" date="2020-08" db="EMBL/GenBank/DDBJ databases">
        <title>Multicomponent nature underlies the extraordinary mechanical properties of spider dragline silk.</title>
        <authorList>
            <person name="Kono N."/>
            <person name="Nakamura H."/>
            <person name="Mori M."/>
            <person name="Yoshida Y."/>
            <person name="Ohtoshi R."/>
            <person name="Malay A.D."/>
            <person name="Moran D.A.P."/>
            <person name="Tomita M."/>
            <person name="Numata K."/>
            <person name="Arakawa K."/>
        </authorList>
    </citation>
    <scope>NUCLEOTIDE SEQUENCE</scope>
</reference>
<dbReference type="EMBL" id="BMAW01091430">
    <property type="protein sequence ID" value="GFS49790.1"/>
    <property type="molecule type" value="Genomic_DNA"/>
</dbReference>
<evidence type="ECO:0000313" key="2">
    <source>
        <dbReference type="Proteomes" id="UP000887013"/>
    </source>
</evidence>
<proteinExistence type="predicted"/>
<name>A0A8X6MG02_NEPPI</name>
<gene>
    <name evidence="1" type="ORF">NPIL_418721</name>
</gene>
<dbReference type="Proteomes" id="UP000887013">
    <property type="component" value="Unassembled WGS sequence"/>
</dbReference>